<dbReference type="PROSITE" id="PS50164">
    <property type="entry name" value="GIY_YIG"/>
    <property type="match status" value="1"/>
</dbReference>
<evidence type="ECO:0000259" key="1">
    <source>
        <dbReference type="PROSITE" id="PS50164"/>
    </source>
</evidence>
<evidence type="ECO:0000313" key="3">
    <source>
        <dbReference type="Ensembl" id="ENSACAP00000039675.1"/>
    </source>
</evidence>
<name>A0A803TWT5_ANOCA</name>
<accession>A0A803TWT5</accession>
<dbReference type="Gene3D" id="3.40.1440.10">
    <property type="entry name" value="GIY-YIG endonuclease"/>
    <property type="match status" value="1"/>
</dbReference>
<dbReference type="InterPro" id="IPR000305">
    <property type="entry name" value="GIY-YIG_endonuc"/>
</dbReference>
<feature type="domain" description="GIY-YIG" evidence="1">
    <location>
        <begin position="548"/>
        <end position="646"/>
    </location>
</feature>
<dbReference type="Pfam" id="PF26215">
    <property type="entry name" value="HTH_animal"/>
    <property type="match status" value="1"/>
</dbReference>
<reference evidence="3" key="2">
    <citation type="submission" date="2025-08" db="UniProtKB">
        <authorList>
            <consortium name="Ensembl"/>
        </authorList>
    </citation>
    <scope>IDENTIFICATION</scope>
</reference>
<dbReference type="InterPro" id="IPR000477">
    <property type="entry name" value="RT_dom"/>
</dbReference>
<dbReference type="InterPro" id="IPR058912">
    <property type="entry name" value="HTH_animal"/>
</dbReference>
<dbReference type="Pfam" id="PF00078">
    <property type="entry name" value="RVT_1"/>
    <property type="match status" value="1"/>
</dbReference>
<dbReference type="Proteomes" id="UP000001646">
    <property type="component" value="Chromosome 1"/>
</dbReference>
<evidence type="ECO:0008006" key="5">
    <source>
        <dbReference type="Google" id="ProtNLM"/>
    </source>
</evidence>
<dbReference type="AlphaFoldDB" id="A0A803TWT5"/>
<dbReference type="PROSITE" id="PS50878">
    <property type="entry name" value="RT_POL"/>
    <property type="match status" value="1"/>
</dbReference>
<proteinExistence type="predicted"/>
<reference evidence="3" key="3">
    <citation type="submission" date="2025-09" db="UniProtKB">
        <authorList>
            <consortium name="Ensembl"/>
        </authorList>
    </citation>
    <scope>IDENTIFICATION</scope>
</reference>
<dbReference type="InParanoid" id="A0A803TWT5"/>
<dbReference type="Ensembl" id="ENSACAT00000055877.1">
    <property type="protein sequence ID" value="ENSACAP00000039675.1"/>
    <property type="gene ID" value="ENSACAG00000037063.1"/>
</dbReference>
<reference evidence="3 4" key="1">
    <citation type="submission" date="2009-12" db="EMBL/GenBank/DDBJ databases">
        <title>The Genome Sequence of Anolis carolinensis (Green Anole Lizard).</title>
        <authorList>
            <consortium name="The Genome Sequencing Platform"/>
            <person name="Di Palma F."/>
            <person name="Alfoldi J."/>
            <person name="Heiman D."/>
            <person name="Young S."/>
            <person name="Grabherr M."/>
            <person name="Johnson J."/>
            <person name="Lander E.S."/>
            <person name="Lindblad-Toh K."/>
        </authorList>
    </citation>
    <scope>NUCLEOTIDE SEQUENCE [LARGE SCALE GENOMIC DNA]</scope>
    <source>
        <strain evidence="3 4">JBL SC #1</strain>
    </source>
</reference>
<feature type="domain" description="Reverse transcriptase" evidence="2">
    <location>
        <begin position="1"/>
        <end position="369"/>
    </location>
</feature>
<protein>
    <recommendedName>
        <fullName evidence="5">Reverse transcriptase domain-containing protein</fullName>
    </recommendedName>
</protein>
<dbReference type="PANTHER" id="PTHR21301">
    <property type="entry name" value="REVERSE TRANSCRIPTASE"/>
    <property type="match status" value="1"/>
</dbReference>
<keyword evidence="4" id="KW-1185">Reference proteome</keyword>
<dbReference type="CDD" id="cd10442">
    <property type="entry name" value="GIY-YIG_PLEs"/>
    <property type="match status" value="1"/>
</dbReference>
<sequence length="654" mass="75943">MIRSFEKVVERDLDILSRTKTHTHVNMTSTEINTIKRLANMPDYIWKQADKGGAIVLLNRKDYINEAMRHLGDQAFYKPLTKDPTNKIRNLIRIVCTEGLSMGYISEKQYDFLQKQNPRIPVFYVLPKIHKGIFPPPGRPIVSGTSSILEPLAQFLDHHLQPFVPLSQSYIKDTKHFINIIETLSIPPQAVLMTSDITSLYTNIPLDEARTVLKELLDTRESSIPPTQFLIDLLDIVLDYNYFRFGSQFYLQTFGVAMESALAPSLANLYITNLEQMWILNSTKNELLHDIIYYGRFIDDIFLVCNTEDTARQLSTWLNTIHNNIKFTSTHSHTSVNFLDITVYKKDNKLLVKNYRKPTDKNSIMHYSSFHHHKLKTNLPFAQLMRLKRNTSTPEDFVAEVSLFRDQFNERGYPTGILNTAIRKVESIDRRNLLKDQVKKHNDRIIWPLTLTQFTPKIHKILKKHWHLIRDIPGCKYLPMIANNRSRNLKDMLISSDLTTSTIKKSNLRGHSNCGHCQCCTQSLRTKHFLHPTLKIHIQLRSFTTCITDQVIYVIQCPCGLLYVGMTSRSLKIRILEHRSRIKNKSSESTLYSHFLEKAHSYTSFTFCALEKITIKPHGDVKRVLLQREAFWISKLQTMHPHGLNDKLDLSCYL</sequence>
<organism evidence="3 4">
    <name type="scientific">Anolis carolinensis</name>
    <name type="common">Green anole</name>
    <name type="synonym">American chameleon</name>
    <dbReference type="NCBI Taxonomy" id="28377"/>
    <lineage>
        <taxon>Eukaryota</taxon>
        <taxon>Metazoa</taxon>
        <taxon>Chordata</taxon>
        <taxon>Craniata</taxon>
        <taxon>Vertebrata</taxon>
        <taxon>Euteleostomi</taxon>
        <taxon>Lepidosauria</taxon>
        <taxon>Squamata</taxon>
        <taxon>Bifurcata</taxon>
        <taxon>Unidentata</taxon>
        <taxon>Episquamata</taxon>
        <taxon>Toxicofera</taxon>
        <taxon>Iguania</taxon>
        <taxon>Dactyloidae</taxon>
        <taxon>Anolis</taxon>
    </lineage>
</organism>
<evidence type="ECO:0000313" key="4">
    <source>
        <dbReference type="Proteomes" id="UP000001646"/>
    </source>
</evidence>
<evidence type="ECO:0000259" key="2">
    <source>
        <dbReference type="PROSITE" id="PS50878"/>
    </source>
</evidence>
<dbReference type="InterPro" id="IPR035901">
    <property type="entry name" value="GIY-YIG_endonuc_sf"/>
</dbReference>
<dbReference type="PANTHER" id="PTHR21301:SF10">
    <property type="entry name" value="REVERSE TRANSCRIPTASE DOMAIN-CONTAINING PROTEIN"/>
    <property type="match status" value="1"/>
</dbReference>
<dbReference type="GeneTree" id="ENSGT00840000129931"/>